<proteinExistence type="predicted"/>
<dbReference type="AlphaFoldDB" id="A0AA96WK45"/>
<keyword evidence="2" id="KW-0540">Nuclease</keyword>
<dbReference type="CDD" id="cd06260">
    <property type="entry name" value="DUF820-like"/>
    <property type="match status" value="1"/>
</dbReference>
<dbReference type="InterPro" id="IPR008538">
    <property type="entry name" value="Uma2"/>
</dbReference>
<reference evidence="2" key="1">
    <citation type="submission" date="2020-05" db="EMBL/GenBank/DDBJ databases">
        <authorList>
            <person name="Zhu T."/>
            <person name="Keshari N."/>
            <person name="Lu X."/>
        </authorList>
    </citation>
    <scope>NUCLEOTIDE SEQUENCE</scope>
    <source>
        <strain evidence="2">NK1-12</strain>
    </source>
</reference>
<dbReference type="Pfam" id="PF05685">
    <property type="entry name" value="Uma2"/>
    <property type="match status" value="1"/>
</dbReference>
<dbReference type="GO" id="GO:0004519">
    <property type="term" value="F:endonuclease activity"/>
    <property type="evidence" value="ECO:0007669"/>
    <property type="project" value="UniProtKB-KW"/>
</dbReference>
<organism evidence="2">
    <name type="scientific">Leptolyngbya sp. NK1-12</name>
    <dbReference type="NCBI Taxonomy" id="2547451"/>
    <lineage>
        <taxon>Bacteria</taxon>
        <taxon>Bacillati</taxon>
        <taxon>Cyanobacteriota</taxon>
        <taxon>Cyanophyceae</taxon>
        <taxon>Leptolyngbyales</taxon>
        <taxon>Leptolyngbyaceae</taxon>
        <taxon>Leptolyngbya group</taxon>
        <taxon>Leptolyngbya</taxon>
    </lineage>
</organism>
<dbReference type="InterPro" id="IPR011335">
    <property type="entry name" value="Restrct_endonuc-II-like"/>
</dbReference>
<dbReference type="PANTHER" id="PTHR35400:SF1">
    <property type="entry name" value="SLR1083 PROTEIN"/>
    <property type="match status" value="1"/>
</dbReference>
<dbReference type="RefSeq" id="WP_316432338.1">
    <property type="nucleotide sequence ID" value="NZ_CP053586.1"/>
</dbReference>
<keyword evidence="2" id="KW-0255">Endonuclease</keyword>
<evidence type="ECO:0000259" key="1">
    <source>
        <dbReference type="Pfam" id="PF05685"/>
    </source>
</evidence>
<dbReference type="PANTHER" id="PTHR35400">
    <property type="entry name" value="SLR1083 PROTEIN"/>
    <property type="match status" value="1"/>
</dbReference>
<dbReference type="InterPro" id="IPR012296">
    <property type="entry name" value="Nuclease_put_TT1808"/>
</dbReference>
<evidence type="ECO:0000313" key="2">
    <source>
        <dbReference type="EMBL" id="WNZ26135.1"/>
    </source>
</evidence>
<sequence length="182" mass="21037">MSLTIAKWTLDEYHQMIAAGILDNRHVELLQGEIVEMSPEGEPHANKRIKTGEYLSQLLGNRAQVRPAAPITLPNRSEPEPDIAVVQRLDDEYDQHHPYPENIFWVIEYSHTSLSKDLEIKTKIYAEAGILEYWVVDLTENKLIVFREPINGDYQSRQEFTQDEIRPVAFPDLAISIEKLLR</sequence>
<feature type="domain" description="Putative restriction endonuclease" evidence="1">
    <location>
        <begin position="11"/>
        <end position="177"/>
    </location>
</feature>
<name>A0AA96WK45_9CYAN</name>
<gene>
    <name evidence="2" type="ORF">HJG54_27115</name>
</gene>
<dbReference type="Gene3D" id="3.90.1570.10">
    <property type="entry name" value="tt1808, chain A"/>
    <property type="match status" value="1"/>
</dbReference>
<dbReference type="SUPFAM" id="SSF52980">
    <property type="entry name" value="Restriction endonuclease-like"/>
    <property type="match status" value="1"/>
</dbReference>
<protein>
    <submittedName>
        <fullName evidence="2">Uma2 family endonuclease</fullName>
    </submittedName>
</protein>
<accession>A0AA96WK45</accession>
<dbReference type="EMBL" id="CP053586">
    <property type="protein sequence ID" value="WNZ26135.1"/>
    <property type="molecule type" value="Genomic_DNA"/>
</dbReference>
<keyword evidence="2" id="KW-0378">Hydrolase</keyword>